<feature type="chain" id="PRO_5007448361" description="ABC transporter" evidence="3">
    <location>
        <begin position="23"/>
        <end position="252"/>
    </location>
</feature>
<accession>A0A127FB07</accession>
<dbReference type="OrthoDB" id="9785326at2"/>
<evidence type="ECO:0000256" key="1">
    <source>
        <dbReference type="ARBA" id="ARBA00010634"/>
    </source>
</evidence>
<keyword evidence="5" id="KW-1185">Reference proteome</keyword>
<dbReference type="PANTHER" id="PTHR30035">
    <property type="entry name" value="LIPOPROTEIN VACJ-RELATED"/>
    <property type="match status" value="1"/>
</dbReference>
<organism evidence="4 5">
    <name type="scientific">Steroidobacter denitrificans</name>
    <dbReference type="NCBI Taxonomy" id="465721"/>
    <lineage>
        <taxon>Bacteria</taxon>
        <taxon>Pseudomonadati</taxon>
        <taxon>Pseudomonadota</taxon>
        <taxon>Gammaproteobacteria</taxon>
        <taxon>Steroidobacterales</taxon>
        <taxon>Steroidobacteraceae</taxon>
        <taxon>Steroidobacter</taxon>
    </lineage>
</organism>
<dbReference type="KEGG" id="sdf:ACG33_10935"/>
<dbReference type="STRING" id="465721.ACG33_10935"/>
<dbReference type="PATRIC" id="fig|465721.4.peg.2332"/>
<proteinExistence type="inferred from homology"/>
<name>A0A127FB07_STEDE</name>
<dbReference type="AlphaFoldDB" id="A0A127FB07"/>
<comment type="similarity">
    <text evidence="1">Belongs to the MlaA family.</text>
</comment>
<dbReference type="Pfam" id="PF04333">
    <property type="entry name" value="MlaA"/>
    <property type="match status" value="1"/>
</dbReference>
<dbReference type="EMBL" id="CP011971">
    <property type="protein sequence ID" value="AMN47603.1"/>
    <property type="molecule type" value="Genomic_DNA"/>
</dbReference>
<evidence type="ECO:0008006" key="6">
    <source>
        <dbReference type="Google" id="ProtNLM"/>
    </source>
</evidence>
<protein>
    <recommendedName>
        <fullName evidence="6">ABC transporter</fullName>
    </recommendedName>
</protein>
<evidence type="ECO:0000256" key="2">
    <source>
        <dbReference type="ARBA" id="ARBA00022729"/>
    </source>
</evidence>
<keyword evidence="2 3" id="KW-0732">Signal</keyword>
<gene>
    <name evidence="4" type="ORF">ACG33_10935</name>
</gene>
<dbReference type="RefSeq" id="WP_066921162.1">
    <property type="nucleotide sequence ID" value="NZ_CP011971.1"/>
</dbReference>
<sequence>MSSKIRAVAAALVIAALVSGCAATPGKTTQEDRWEGLNRGVYKFNDALDRAALKPAAKGYKKITPGWMRTGVGNFFSNLGYPSTFINQFLQGKAVLGLRDTARFLVNSTIGLAGFLDVATSMGLEKHDEDFGQTLAVWGVGSGPYLTLPLFGPSTMRDAPSRVVEFFLDPLDLADIPWEADWGKKALHAVHARTDLLPLDATLQRAFDPYAFVRDAWLQRREYVIYDGNPPPEDFDEAFYEDFDEEDLDTTP</sequence>
<dbReference type="PRINTS" id="PR01805">
    <property type="entry name" value="VACJLIPOPROT"/>
</dbReference>
<dbReference type="GO" id="GO:0120010">
    <property type="term" value="P:intermembrane phospholipid transfer"/>
    <property type="evidence" value="ECO:0007669"/>
    <property type="project" value="TreeGrafter"/>
</dbReference>
<evidence type="ECO:0000256" key="3">
    <source>
        <dbReference type="SAM" id="SignalP"/>
    </source>
</evidence>
<reference evidence="4 5" key="1">
    <citation type="submission" date="2015-06" db="EMBL/GenBank/DDBJ databases">
        <title>A Comprehensive Approach to Explore the Metabolic and Phylogenetic Diversity of Bacterial Steroid Degradation in the Environment: Testosterone as an Example.</title>
        <authorList>
            <person name="Yang F.-C."/>
            <person name="Chen Y.-L."/>
            <person name="Yu C.-P."/>
            <person name="Tang S.-L."/>
            <person name="Wang P.-H."/>
            <person name="Ismail W."/>
            <person name="Wang C.-H."/>
            <person name="Yang C.-Y."/>
            <person name="Chiang Y.-R."/>
        </authorList>
    </citation>
    <scope>NUCLEOTIDE SEQUENCE [LARGE SCALE GENOMIC DNA]</scope>
    <source>
        <strain evidence="4 5">DSM 18526</strain>
    </source>
</reference>
<evidence type="ECO:0000313" key="4">
    <source>
        <dbReference type="EMBL" id="AMN47603.1"/>
    </source>
</evidence>
<dbReference type="Proteomes" id="UP000070250">
    <property type="component" value="Chromosome"/>
</dbReference>
<evidence type="ECO:0000313" key="5">
    <source>
        <dbReference type="Proteomes" id="UP000070250"/>
    </source>
</evidence>
<dbReference type="InterPro" id="IPR007428">
    <property type="entry name" value="MlaA"/>
</dbReference>
<feature type="signal peptide" evidence="3">
    <location>
        <begin position="1"/>
        <end position="22"/>
    </location>
</feature>
<dbReference type="GO" id="GO:0016020">
    <property type="term" value="C:membrane"/>
    <property type="evidence" value="ECO:0007669"/>
    <property type="project" value="InterPro"/>
</dbReference>
<dbReference type="PANTHER" id="PTHR30035:SF3">
    <property type="entry name" value="INTERMEMBRANE PHOSPHOLIPID TRANSPORT SYSTEM LIPOPROTEIN MLAA"/>
    <property type="match status" value="1"/>
</dbReference>
<dbReference type="PROSITE" id="PS51257">
    <property type="entry name" value="PROKAR_LIPOPROTEIN"/>
    <property type="match status" value="1"/>
</dbReference>